<protein>
    <submittedName>
        <fullName evidence="1">Uncharacterized protein</fullName>
    </submittedName>
</protein>
<dbReference type="PATRIC" id="fig|1423801.4.peg.779"/>
<dbReference type="Pfam" id="PF06125">
    <property type="entry name" value="DUF961"/>
    <property type="match status" value="1"/>
</dbReference>
<name>A0A0R1V7H0_9LACO</name>
<dbReference type="InterPro" id="IPR010365">
    <property type="entry name" value="DUF961"/>
</dbReference>
<accession>A0A0R1V7H0</accession>
<proteinExistence type="predicted"/>
<sequence length="75" mass="8268">MEINNLLSEKQAELIEVQIPTRAGSKTFETDTEVELANPRLEPTGRSTGDEAIASWKLTAENIKAKGGQVVWLRS</sequence>
<gene>
    <name evidence="1" type="ORF">FD50_GL000768</name>
</gene>
<keyword evidence="2" id="KW-1185">Reference proteome</keyword>
<dbReference type="InterPro" id="IPR038620">
    <property type="entry name" value="YdcP-like_sf"/>
</dbReference>
<comment type="caution">
    <text evidence="1">The sequence shown here is derived from an EMBL/GenBank/DDBJ whole genome shotgun (WGS) entry which is preliminary data.</text>
</comment>
<evidence type="ECO:0000313" key="2">
    <source>
        <dbReference type="Proteomes" id="UP000051166"/>
    </source>
</evidence>
<dbReference type="GeneID" id="98308180"/>
<reference evidence="1 2" key="1">
    <citation type="journal article" date="2015" name="Genome Announc.">
        <title>Expanding the biotechnology potential of lactobacilli through comparative genomics of 213 strains and associated genera.</title>
        <authorList>
            <person name="Sun Z."/>
            <person name="Harris H.M."/>
            <person name="McCann A."/>
            <person name="Guo C."/>
            <person name="Argimon S."/>
            <person name="Zhang W."/>
            <person name="Yang X."/>
            <person name="Jeffery I.B."/>
            <person name="Cooney J.C."/>
            <person name="Kagawa T.F."/>
            <person name="Liu W."/>
            <person name="Song Y."/>
            <person name="Salvetti E."/>
            <person name="Wrobel A."/>
            <person name="Rasinkangas P."/>
            <person name="Parkhill J."/>
            <person name="Rea M.C."/>
            <person name="O'Sullivan O."/>
            <person name="Ritari J."/>
            <person name="Douillard F.P."/>
            <person name="Paul Ross R."/>
            <person name="Yang R."/>
            <person name="Briner A.E."/>
            <person name="Felis G.E."/>
            <person name="de Vos W.M."/>
            <person name="Barrangou R."/>
            <person name="Klaenhammer T.R."/>
            <person name="Caufield P.W."/>
            <person name="Cui Y."/>
            <person name="Zhang H."/>
            <person name="O'Toole P.W."/>
        </authorList>
    </citation>
    <scope>NUCLEOTIDE SEQUENCE [LARGE SCALE GENOMIC DNA]</scope>
    <source>
        <strain evidence="1 2">DSM 16230</strain>
    </source>
</reference>
<dbReference type="STRING" id="1423801.FD50_GL000768"/>
<dbReference type="AlphaFoldDB" id="A0A0R1V7H0"/>
<dbReference type="RefSeq" id="WP_056960834.1">
    <property type="nucleotide sequence ID" value="NZ_AZFQ01000036.1"/>
</dbReference>
<dbReference type="Proteomes" id="UP000051166">
    <property type="component" value="Unassembled WGS sequence"/>
</dbReference>
<dbReference type="OrthoDB" id="2292387at2"/>
<organism evidence="1 2">
    <name type="scientific">Liquorilactobacillus satsumensis DSM 16230 = JCM 12392</name>
    <dbReference type="NCBI Taxonomy" id="1423801"/>
    <lineage>
        <taxon>Bacteria</taxon>
        <taxon>Bacillati</taxon>
        <taxon>Bacillota</taxon>
        <taxon>Bacilli</taxon>
        <taxon>Lactobacillales</taxon>
        <taxon>Lactobacillaceae</taxon>
        <taxon>Liquorilactobacillus</taxon>
    </lineage>
</organism>
<evidence type="ECO:0000313" key="1">
    <source>
        <dbReference type="EMBL" id="KRL98949.1"/>
    </source>
</evidence>
<dbReference type="EMBL" id="AZFQ01000036">
    <property type="protein sequence ID" value="KRL98949.1"/>
    <property type="molecule type" value="Genomic_DNA"/>
</dbReference>
<dbReference type="Gene3D" id="2.40.50.390">
    <property type="entry name" value="Conjugative transposon protein, DUF961"/>
    <property type="match status" value="1"/>
</dbReference>